<organism evidence="1 2">
    <name type="scientific">Bacillus carboniphilus</name>
    <dbReference type="NCBI Taxonomy" id="86663"/>
    <lineage>
        <taxon>Bacteria</taxon>
        <taxon>Bacillati</taxon>
        <taxon>Bacillota</taxon>
        <taxon>Bacilli</taxon>
        <taxon>Bacillales</taxon>
        <taxon>Bacillaceae</taxon>
        <taxon>Bacillus</taxon>
    </lineage>
</organism>
<keyword evidence="2" id="KW-1185">Reference proteome</keyword>
<evidence type="ECO:0008006" key="3">
    <source>
        <dbReference type="Google" id="ProtNLM"/>
    </source>
</evidence>
<comment type="caution">
    <text evidence="1">The sequence shown here is derived from an EMBL/GenBank/DDBJ whole genome shotgun (WGS) entry which is preliminary data.</text>
</comment>
<accession>A0ABN0VQ40</accession>
<dbReference type="EMBL" id="BAAADJ010000002">
    <property type="protein sequence ID" value="GAA0314419.1"/>
    <property type="molecule type" value="Genomic_DNA"/>
</dbReference>
<reference evidence="1 2" key="1">
    <citation type="journal article" date="2019" name="Int. J. Syst. Evol. Microbiol.">
        <title>The Global Catalogue of Microorganisms (GCM) 10K type strain sequencing project: providing services to taxonomists for standard genome sequencing and annotation.</title>
        <authorList>
            <consortium name="The Broad Institute Genomics Platform"/>
            <consortium name="The Broad Institute Genome Sequencing Center for Infectious Disease"/>
            <person name="Wu L."/>
            <person name="Ma J."/>
        </authorList>
    </citation>
    <scope>NUCLEOTIDE SEQUENCE [LARGE SCALE GENOMIC DNA]</scope>
    <source>
        <strain evidence="1 2">JCM 9731</strain>
    </source>
</reference>
<dbReference type="Pfam" id="PF10970">
    <property type="entry name" value="GerPE"/>
    <property type="match status" value="1"/>
</dbReference>
<evidence type="ECO:0000313" key="1">
    <source>
        <dbReference type="EMBL" id="GAA0314419.1"/>
    </source>
</evidence>
<gene>
    <name evidence="1" type="ORF">GCM10008967_01160</name>
</gene>
<proteinExistence type="predicted"/>
<evidence type="ECO:0000313" key="2">
    <source>
        <dbReference type="Proteomes" id="UP001500782"/>
    </source>
</evidence>
<sequence length="134" mass="14835">MFWKRISHVNTIQTNTLSFSSSLRLGDTSVINSRSDVFAVQREREIFFGHEGAVERPETSIFVEPIPLPSCEVVDSSFYHLCPSIYVDSIDINGISSASIVKVGNIGCAHMEARVKNIRQLKPRANGNGPTVIQ</sequence>
<dbReference type="InterPro" id="IPR024496">
    <property type="entry name" value="Spore_germ_GerPE"/>
</dbReference>
<dbReference type="Proteomes" id="UP001500782">
    <property type="component" value="Unassembled WGS sequence"/>
</dbReference>
<dbReference type="RefSeq" id="WP_343795397.1">
    <property type="nucleotide sequence ID" value="NZ_BAAADJ010000002.1"/>
</dbReference>
<name>A0ABN0VQ40_9BACI</name>
<protein>
    <recommendedName>
        <fullName evidence="3">Spore germination protein GerPE</fullName>
    </recommendedName>
</protein>